<gene>
    <name evidence="3" type="ORF">ACAOBT_LOCUS4564</name>
</gene>
<proteinExistence type="predicted"/>
<dbReference type="InterPro" id="IPR006578">
    <property type="entry name" value="MADF-dom"/>
</dbReference>
<feature type="domain" description="MADF" evidence="2">
    <location>
        <begin position="13"/>
        <end position="106"/>
    </location>
</feature>
<dbReference type="PROSITE" id="PS51029">
    <property type="entry name" value="MADF"/>
    <property type="match status" value="1"/>
</dbReference>
<dbReference type="SMART" id="SM00595">
    <property type="entry name" value="MADF"/>
    <property type="match status" value="1"/>
</dbReference>
<accession>A0A9P0NWT2</accession>
<reference evidence="3" key="1">
    <citation type="submission" date="2022-03" db="EMBL/GenBank/DDBJ databases">
        <authorList>
            <person name="Sayadi A."/>
        </authorList>
    </citation>
    <scope>NUCLEOTIDE SEQUENCE</scope>
</reference>
<evidence type="ECO:0000313" key="3">
    <source>
        <dbReference type="EMBL" id="CAH1962202.1"/>
    </source>
</evidence>
<dbReference type="PANTHER" id="PTHR21505:SF12">
    <property type="entry name" value="MADF DOMAIN-CONTAINING PROTEIN-RELATED"/>
    <property type="match status" value="1"/>
</dbReference>
<dbReference type="Proteomes" id="UP001152888">
    <property type="component" value="Unassembled WGS sequence"/>
</dbReference>
<organism evidence="3 4">
    <name type="scientific">Acanthoscelides obtectus</name>
    <name type="common">Bean weevil</name>
    <name type="synonym">Bruchus obtectus</name>
    <dbReference type="NCBI Taxonomy" id="200917"/>
    <lineage>
        <taxon>Eukaryota</taxon>
        <taxon>Metazoa</taxon>
        <taxon>Ecdysozoa</taxon>
        <taxon>Arthropoda</taxon>
        <taxon>Hexapoda</taxon>
        <taxon>Insecta</taxon>
        <taxon>Pterygota</taxon>
        <taxon>Neoptera</taxon>
        <taxon>Endopterygota</taxon>
        <taxon>Coleoptera</taxon>
        <taxon>Polyphaga</taxon>
        <taxon>Cucujiformia</taxon>
        <taxon>Chrysomeloidea</taxon>
        <taxon>Chrysomelidae</taxon>
        <taxon>Bruchinae</taxon>
        <taxon>Bruchini</taxon>
        <taxon>Acanthoscelides</taxon>
    </lineage>
</organism>
<sequence length="299" mass="33987">MAELKFSSEQMEQFIDLYRSFECLWNIKCTDYRDINKRNNAYESIADIMNISIENVKKKINNIRSTYLQEKKKVELSKSTGSGAEDIYIPSLFWFSSMDFLDDVTTSRKTVCTPTTKQYVKKSTNKECDNTITPITQGTSRSTNPPRNKKVRRQETDSERGFEDAVSSLSAICKEESTEFDKFGERIAAQLKQFPLEDAVTLQLEIQQLITQTRLRVINRHKTSPVSINTCNPGLTACMTSPFSPDDYNIPTPSSVNSYHSESYSECSNINKRTNDSNTIFLAISGAQIIDQSSEDTDI</sequence>
<dbReference type="AlphaFoldDB" id="A0A9P0NWT2"/>
<keyword evidence="4" id="KW-1185">Reference proteome</keyword>
<evidence type="ECO:0000313" key="4">
    <source>
        <dbReference type="Proteomes" id="UP001152888"/>
    </source>
</evidence>
<dbReference type="OrthoDB" id="6703957at2759"/>
<dbReference type="PANTHER" id="PTHR21505">
    <property type="entry name" value="MADF DOMAIN-CONTAINING PROTEIN-RELATED"/>
    <property type="match status" value="1"/>
</dbReference>
<dbReference type="Pfam" id="PF10545">
    <property type="entry name" value="MADF_DNA_bdg"/>
    <property type="match status" value="1"/>
</dbReference>
<evidence type="ECO:0000259" key="2">
    <source>
        <dbReference type="PROSITE" id="PS51029"/>
    </source>
</evidence>
<evidence type="ECO:0000256" key="1">
    <source>
        <dbReference type="SAM" id="MobiDB-lite"/>
    </source>
</evidence>
<feature type="region of interest" description="Disordered" evidence="1">
    <location>
        <begin position="130"/>
        <end position="160"/>
    </location>
</feature>
<protein>
    <recommendedName>
        <fullName evidence="2">MADF domain-containing protein</fullName>
    </recommendedName>
</protein>
<feature type="compositionally biased region" description="Polar residues" evidence="1">
    <location>
        <begin position="130"/>
        <end position="146"/>
    </location>
</feature>
<comment type="caution">
    <text evidence="3">The sequence shown here is derived from an EMBL/GenBank/DDBJ whole genome shotgun (WGS) entry which is preliminary data.</text>
</comment>
<dbReference type="EMBL" id="CAKOFQ010006700">
    <property type="protein sequence ID" value="CAH1962202.1"/>
    <property type="molecule type" value="Genomic_DNA"/>
</dbReference>
<name>A0A9P0NWT2_ACAOB</name>